<evidence type="ECO:0000313" key="4">
    <source>
        <dbReference type="EMBL" id="TCT23923.1"/>
    </source>
</evidence>
<evidence type="ECO:0000256" key="2">
    <source>
        <dbReference type="SAM" id="Phobius"/>
    </source>
</evidence>
<comment type="caution">
    <text evidence="4">The sequence shown here is derived from an EMBL/GenBank/DDBJ whole genome shotgun (WGS) entry which is preliminary data.</text>
</comment>
<proteinExistence type="predicted"/>
<feature type="domain" description="Cytoskeleton protein RodZ-like C-terminal" evidence="3">
    <location>
        <begin position="263"/>
        <end position="334"/>
    </location>
</feature>
<dbReference type="Gene3D" id="1.10.260.40">
    <property type="entry name" value="lambda repressor-like DNA-binding domains"/>
    <property type="match status" value="1"/>
</dbReference>
<protein>
    <submittedName>
        <fullName evidence="4">Cytoskeleton protein RodZ</fullName>
    </submittedName>
</protein>
<feature type="transmembrane region" description="Helical" evidence="2">
    <location>
        <begin position="114"/>
        <end position="137"/>
    </location>
</feature>
<dbReference type="PANTHER" id="PTHR34475">
    <property type="match status" value="1"/>
</dbReference>
<keyword evidence="2" id="KW-0812">Transmembrane</keyword>
<keyword evidence="5" id="KW-1185">Reference proteome</keyword>
<dbReference type="Pfam" id="PF13464">
    <property type="entry name" value="RodZ_C"/>
    <property type="match status" value="1"/>
</dbReference>
<reference evidence="4 5" key="1">
    <citation type="submission" date="2019-03" db="EMBL/GenBank/DDBJ databases">
        <title>Genomic Encyclopedia of Type Strains, Phase IV (KMG-IV): sequencing the most valuable type-strain genomes for metagenomic binning, comparative biology and taxonomic classification.</title>
        <authorList>
            <person name="Goeker M."/>
        </authorList>
    </citation>
    <scope>NUCLEOTIDE SEQUENCE [LARGE SCALE GENOMIC DNA]</scope>
    <source>
        <strain evidence="4 5">DSM 13587</strain>
    </source>
</reference>
<accession>A0A4R3N9V3</accession>
<keyword evidence="2" id="KW-0472">Membrane</keyword>
<dbReference type="InterPro" id="IPR050400">
    <property type="entry name" value="Bact_Cytoskel_RodZ"/>
</dbReference>
<keyword evidence="2" id="KW-1133">Transmembrane helix</keyword>
<dbReference type="EMBL" id="SMAO01000001">
    <property type="protein sequence ID" value="TCT23923.1"/>
    <property type="molecule type" value="Genomic_DNA"/>
</dbReference>
<evidence type="ECO:0000313" key="5">
    <source>
        <dbReference type="Proteomes" id="UP000295717"/>
    </source>
</evidence>
<dbReference type="PANTHER" id="PTHR34475:SF1">
    <property type="entry name" value="CYTOSKELETON PROTEIN RODZ"/>
    <property type="match status" value="1"/>
</dbReference>
<dbReference type="AlphaFoldDB" id="A0A4R3N9V3"/>
<dbReference type="OrthoDB" id="9790252at2"/>
<dbReference type="InterPro" id="IPR001387">
    <property type="entry name" value="Cro/C1-type_HTH"/>
</dbReference>
<dbReference type="Proteomes" id="UP000295717">
    <property type="component" value="Unassembled WGS sequence"/>
</dbReference>
<feature type="compositionally biased region" description="Polar residues" evidence="1">
    <location>
        <begin position="168"/>
        <end position="178"/>
    </location>
</feature>
<dbReference type="GO" id="GO:0003677">
    <property type="term" value="F:DNA binding"/>
    <property type="evidence" value="ECO:0007669"/>
    <property type="project" value="InterPro"/>
</dbReference>
<dbReference type="InterPro" id="IPR025194">
    <property type="entry name" value="RodZ-like_C"/>
</dbReference>
<dbReference type="RefSeq" id="WP_132975009.1">
    <property type="nucleotide sequence ID" value="NZ_SMAO01000001.1"/>
</dbReference>
<feature type="region of interest" description="Disordered" evidence="1">
    <location>
        <begin position="154"/>
        <end position="257"/>
    </location>
</feature>
<dbReference type="InterPro" id="IPR010982">
    <property type="entry name" value="Lambda_DNA-bd_dom_sf"/>
</dbReference>
<feature type="compositionally biased region" description="Pro residues" evidence="1">
    <location>
        <begin position="213"/>
        <end position="237"/>
    </location>
</feature>
<organism evidence="4 5">
    <name type="scientific">Thiobaca trueperi</name>
    <dbReference type="NCBI Taxonomy" id="127458"/>
    <lineage>
        <taxon>Bacteria</taxon>
        <taxon>Pseudomonadati</taxon>
        <taxon>Pseudomonadota</taxon>
        <taxon>Gammaproteobacteria</taxon>
        <taxon>Chromatiales</taxon>
        <taxon>Chromatiaceae</taxon>
        <taxon>Thiobaca</taxon>
    </lineage>
</organism>
<feature type="compositionally biased region" description="Low complexity" evidence="1">
    <location>
        <begin position="200"/>
        <end position="212"/>
    </location>
</feature>
<dbReference type="CDD" id="cd00093">
    <property type="entry name" value="HTH_XRE"/>
    <property type="match status" value="1"/>
</dbReference>
<sequence>MNQSDIIHPDTDTLADPVERPGQRLRAERESRGIEIERIAAQLHLRREVVEALEQDRYEALPAPVFITGYLSNYARLLGIDSQSIVQSYRASLSPVELPIPHAMSAPPRPGHAGGLWVSLISLALIGAVIAMVILWWQDRSRLEPGFASDLAPSLFGQAPPAAEPDSGTESPLDQTSAAVMDPPVDPTLEPVVDQPPPAETAASTAAPAVQPVVPPMAPATPPPAPNQPVPDAPSQPPAATAQPALVAEDAEPTDEATSAEIVLEFSGATWVTVRGSDGKVVLNGEMRDGDRRVLGGQPPYKFVIGNAAATRMTVGGEPFDVVNRSRGNVARFSLDPTVE</sequence>
<evidence type="ECO:0000256" key="1">
    <source>
        <dbReference type="SAM" id="MobiDB-lite"/>
    </source>
</evidence>
<gene>
    <name evidence="4" type="ORF">EDC35_101237</name>
</gene>
<dbReference type="Pfam" id="PF13413">
    <property type="entry name" value="HTH_25"/>
    <property type="match status" value="1"/>
</dbReference>
<name>A0A4R3N9V3_9GAMM</name>
<evidence type="ECO:0000259" key="3">
    <source>
        <dbReference type="Pfam" id="PF13464"/>
    </source>
</evidence>